<evidence type="ECO:0000313" key="3">
    <source>
        <dbReference type="Proteomes" id="UP000308365"/>
    </source>
</evidence>
<gene>
    <name evidence="2" type="ORF">EI555_015198</name>
</gene>
<feature type="region of interest" description="Disordered" evidence="1">
    <location>
        <begin position="597"/>
        <end position="618"/>
    </location>
</feature>
<feature type="compositionally biased region" description="Basic and acidic residues" evidence="1">
    <location>
        <begin position="678"/>
        <end position="693"/>
    </location>
</feature>
<accession>A0A4U1F266</accession>
<feature type="non-terminal residue" evidence="2">
    <location>
        <position position="936"/>
    </location>
</feature>
<feature type="compositionally biased region" description="Polar residues" evidence="1">
    <location>
        <begin position="251"/>
        <end position="265"/>
    </location>
</feature>
<dbReference type="Gene3D" id="3.30.420.10">
    <property type="entry name" value="Ribonuclease H-like superfamily/Ribonuclease H"/>
    <property type="match status" value="1"/>
</dbReference>
<feature type="region of interest" description="Disordered" evidence="1">
    <location>
        <begin position="678"/>
        <end position="702"/>
    </location>
</feature>
<comment type="caution">
    <text evidence="2">The sequence shown here is derived from an EMBL/GenBank/DDBJ whole genome shotgun (WGS) entry which is preliminary data.</text>
</comment>
<organism evidence="2 3">
    <name type="scientific">Monodon monoceros</name>
    <name type="common">Narwhal</name>
    <name type="synonym">Ceratodon monodon</name>
    <dbReference type="NCBI Taxonomy" id="40151"/>
    <lineage>
        <taxon>Eukaryota</taxon>
        <taxon>Metazoa</taxon>
        <taxon>Chordata</taxon>
        <taxon>Craniata</taxon>
        <taxon>Vertebrata</taxon>
        <taxon>Euteleostomi</taxon>
        <taxon>Mammalia</taxon>
        <taxon>Eutheria</taxon>
        <taxon>Laurasiatheria</taxon>
        <taxon>Artiodactyla</taxon>
        <taxon>Whippomorpha</taxon>
        <taxon>Cetacea</taxon>
        <taxon>Odontoceti</taxon>
        <taxon>Monodontidae</taxon>
        <taxon>Monodon</taxon>
    </lineage>
</organism>
<feature type="non-terminal residue" evidence="2">
    <location>
        <position position="1"/>
    </location>
</feature>
<evidence type="ECO:0000256" key="1">
    <source>
        <dbReference type="SAM" id="MobiDB-lite"/>
    </source>
</evidence>
<name>A0A4U1F266_MONMO</name>
<dbReference type="InterPro" id="IPR036397">
    <property type="entry name" value="RNaseH_sf"/>
</dbReference>
<feature type="region of interest" description="Disordered" evidence="1">
    <location>
        <begin position="251"/>
        <end position="283"/>
    </location>
</feature>
<evidence type="ECO:0000313" key="2">
    <source>
        <dbReference type="EMBL" id="TKC43292.1"/>
    </source>
</evidence>
<protein>
    <submittedName>
        <fullName evidence="2">Uncharacterized protein</fullName>
    </submittedName>
</protein>
<sequence>ARPTLGKKAGLAAAARPRSLPGRWACALLPPGPPGPRGGHTHLAGAGAGCPTFRGGHRGMKPNARDFCSKGQADGPHPSLRAWGYLNGKRYALTCENKQVKRGLSILKFLEAAQLPKKVAGTNCRDQQKGDTELIRGNNEADTAAKRAALEPVSNLSTTLIPRRPDPSNYSSVYTKEESDKVPKWGFSRNLGGHLVNKGHASFPKLRLVKTSGKFNKEFSNGVKPCIIDFAAAVAAGEYFSSPRDAQKNGDTYSWSTGTLTSTADSPEPYHPSANSPMTSDLKTSKPFAYKKQETSTTSYCTIPPFLNLTITPSITILEFTVNILMPSLPSAVQASIICFNIKQTIILTPVTSRRKALNNRRGHKEKAMQKRNKTKILPSILSFDTYIAVQSHSVLPSRDDTFTQRLRAQVRLAQWRRTGARGKEAPVPGAPGRAGLGWAPGAYLGSRAAGAWGSGSSSREAVARVRAAAAVPPGLRWGFAQTLSRGLRQPGRWRRQRRLRRRRQLGAAPELSNSCGRGAEAPAATRALSACAPCLAQDVFPKSGVLRAVQSEEHSRSEFPIGTAKLYVINCIMTVLSASLRSSVITWRSTAPPLHRTYVTSPSRPGGKTKAEHAEKREVDTNYKNPEPTANEDGNYDLCRIGKYNVLSGLGPATNNPYRKPNYVSDKDICAGKQELKQEEHPEEVHGRKETKNPQQTNKTTNLLVKDDTTCEKFACFERNLKKEFDVKLKEYGDVFLEIIRHNTINANATVRMEDRDIEDAIGIIIKSDFNLRNTMGGRRHACEFKVAKQVVILGHGTLTFINLNEYTELVARLGILKGFLDRVQCVTEQVSIQFFKSGTGPVLHIRLDNSIVKSSSSEAFDIRNRVGEIHCDLVLCSITNQSFGISKVSFFKNKHNNNNFMMFKKLQAQQGATQLTEFILSKQKYLDNCQMQSA</sequence>
<feature type="compositionally biased region" description="Polar residues" evidence="1">
    <location>
        <begin position="273"/>
        <end position="282"/>
    </location>
</feature>
<dbReference type="AlphaFoldDB" id="A0A4U1F266"/>
<proteinExistence type="predicted"/>
<dbReference type="Proteomes" id="UP000308365">
    <property type="component" value="Unassembled WGS sequence"/>
</dbReference>
<dbReference type="InterPro" id="IPR019651">
    <property type="entry name" value="Glutamate_DH_NAD-spec"/>
</dbReference>
<dbReference type="GO" id="GO:0003676">
    <property type="term" value="F:nucleic acid binding"/>
    <property type="evidence" value="ECO:0007669"/>
    <property type="project" value="InterPro"/>
</dbReference>
<dbReference type="Pfam" id="PF10712">
    <property type="entry name" value="NAD-GH"/>
    <property type="match status" value="1"/>
</dbReference>
<reference evidence="3" key="1">
    <citation type="journal article" date="2019" name="IScience">
        <title>Narwhal Genome Reveals Long-Term Low Genetic Diversity despite Current Large Abundance Size.</title>
        <authorList>
            <person name="Westbury M.V."/>
            <person name="Petersen B."/>
            <person name="Garde E."/>
            <person name="Heide-Jorgensen M.P."/>
            <person name="Lorenzen E.D."/>
        </authorList>
    </citation>
    <scope>NUCLEOTIDE SEQUENCE [LARGE SCALE GENOMIC DNA]</scope>
</reference>
<dbReference type="EMBL" id="RWIC01000480">
    <property type="protein sequence ID" value="TKC43292.1"/>
    <property type="molecule type" value="Genomic_DNA"/>
</dbReference>